<evidence type="ECO:0000259" key="5">
    <source>
        <dbReference type="Pfam" id="PF12705"/>
    </source>
</evidence>
<keyword evidence="6" id="KW-0378">Hydrolase</keyword>
<keyword evidence="3" id="KW-0234">DNA repair</keyword>
<keyword evidence="6" id="KW-0269">Exonuclease</keyword>
<evidence type="ECO:0000313" key="6">
    <source>
        <dbReference type="EMBL" id="MFC4909459.1"/>
    </source>
</evidence>
<feature type="compositionally biased region" description="Low complexity" evidence="4">
    <location>
        <begin position="1"/>
        <end position="44"/>
    </location>
</feature>
<proteinExistence type="predicted"/>
<dbReference type="Gene3D" id="3.90.320.10">
    <property type="match status" value="1"/>
</dbReference>
<sequence>MTTTGTGSDAANAAGAVSAAEPAEMAGRTDPKAAAGPIDAKAAGPVEPKAGGSVEPKAAGPTEAKAAGAVDPEVTGSLSPSRAGDFMTCPLLYRFRVIDRIPEKPSPAAVRGTLVHAVLERLYDIPTAERTPAAALRLLGPEWERLCAEEPELAKLFEADAAGDAEREGWLAEARRMVESYFSLEDPRRLEPAERELFVETVLESGLRLRGYIDRVDVAPTGEVRIVDYKTGSAPRADFEARALFQMKFYALVMWRLRGEVPRLLQLMYLGNGEVLRYAPDEADLRATQRKVEALWLAIRRATESGEWRPRPSRLCDWCDHKQRCPEFGGTPPPLPTVPVRRDAVVPEPAPGLDDL</sequence>
<feature type="region of interest" description="Disordered" evidence="4">
    <location>
        <begin position="1"/>
        <end position="81"/>
    </location>
</feature>
<comment type="caution">
    <text evidence="6">The sequence shown here is derived from an EMBL/GenBank/DDBJ whole genome shotgun (WGS) entry which is preliminary data.</text>
</comment>
<keyword evidence="1" id="KW-0227">DNA damage</keyword>
<feature type="compositionally biased region" description="Low complexity" evidence="4">
    <location>
        <begin position="55"/>
        <end position="69"/>
    </location>
</feature>
<keyword evidence="2" id="KW-0547">Nucleotide-binding</keyword>
<evidence type="ECO:0000256" key="3">
    <source>
        <dbReference type="ARBA" id="ARBA00023204"/>
    </source>
</evidence>
<keyword evidence="7" id="KW-1185">Reference proteome</keyword>
<evidence type="ECO:0000256" key="2">
    <source>
        <dbReference type="ARBA" id="ARBA00022806"/>
    </source>
</evidence>
<gene>
    <name evidence="6" type="ORF">ACFPCY_19210</name>
</gene>
<keyword evidence="6" id="KW-0540">Nuclease</keyword>
<evidence type="ECO:0000256" key="1">
    <source>
        <dbReference type="ARBA" id="ARBA00022763"/>
    </source>
</evidence>
<keyword evidence="2" id="KW-0067">ATP-binding</keyword>
<dbReference type="InterPro" id="IPR011335">
    <property type="entry name" value="Restrct_endonuc-II-like"/>
</dbReference>
<organism evidence="6 7">
    <name type="scientific">Actinomadura gamaensis</name>
    <dbReference type="NCBI Taxonomy" id="1763541"/>
    <lineage>
        <taxon>Bacteria</taxon>
        <taxon>Bacillati</taxon>
        <taxon>Actinomycetota</taxon>
        <taxon>Actinomycetes</taxon>
        <taxon>Streptosporangiales</taxon>
        <taxon>Thermomonosporaceae</taxon>
        <taxon>Actinomadura</taxon>
    </lineage>
</organism>
<dbReference type="RefSeq" id="WP_378256992.1">
    <property type="nucleotide sequence ID" value="NZ_JBHSIT010000005.1"/>
</dbReference>
<protein>
    <submittedName>
        <fullName evidence="6">RecB family exonuclease</fullName>
    </submittedName>
</protein>
<dbReference type="SUPFAM" id="SSF52980">
    <property type="entry name" value="Restriction endonuclease-like"/>
    <property type="match status" value="1"/>
</dbReference>
<keyword evidence="2" id="KW-0347">Helicase</keyword>
<feature type="domain" description="PD-(D/E)XK endonuclease-like" evidence="5">
    <location>
        <begin position="77"/>
        <end position="326"/>
    </location>
</feature>
<feature type="region of interest" description="Disordered" evidence="4">
    <location>
        <begin position="330"/>
        <end position="356"/>
    </location>
</feature>
<evidence type="ECO:0000256" key="4">
    <source>
        <dbReference type="SAM" id="MobiDB-lite"/>
    </source>
</evidence>
<dbReference type="EMBL" id="JBHSIT010000005">
    <property type="protein sequence ID" value="MFC4909459.1"/>
    <property type="molecule type" value="Genomic_DNA"/>
</dbReference>
<dbReference type="InterPro" id="IPR038726">
    <property type="entry name" value="PDDEXK_AddAB-type"/>
</dbReference>
<name>A0ABV9TZL7_9ACTN</name>
<dbReference type="InterPro" id="IPR011604">
    <property type="entry name" value="PDDEXK-like_dom_sf"/>
</dbReference>
<dbReference type="Pfam" id="PF12705">
    <property type="entry name" value="PDDEXK_1"/>
    <property type="match status" value="1"/>
</dbReference>
<dbReference type="Proteomes" id="UP001595872">
    <property type="component" value="Unassembled WGS sequence"/>
</dbReference>
<evidence type="ECO:0000313" key="7">
    <source>
        <dbReference type="Proteomes" id="UP001595872"/>
    </source>
</evidence>
<dbReference type="GO" id="GO:0004527">
    <property type="term" value="F:exonuclease activity"/>
    <property type="evidence" value="ECO:0007669"/>
    <property type="project" value="UniProtKB-KW"/>
</dbReference>
<accession>A0ABV9TZL7</accession>
<reference evidence="7" key="1">
    <citation type="journal article" date="2019" name="Int. J. Syst. Evol. Microbiol.">
        <title>The Global Catalogue of Microorganisms (GCM) 10K type strain sequencing project: providing services to taxonomists for standard genome sequencing and annotation.</title>
        <authorList>
            <consortium name="The Broad Institute Genomics Platform"/>
            <consortium name="The Broad Institute Genome Sequencing Center for Infectious Disease"/>
            <person name="Wu L."/>
            <person name="Ma J."/>
        </authorList>
    </citation>
    <scope>NUCLEOTIDE SEQUENCE [LARGE SCALE GENOMIC DNA]</scope>
    <source>
        <strain evidence="7">KLKA75</strain>
    </source>
</reference>